<dbReference type="EMBL" id="VNHU01000005">
    <property type="protein sequence ID" value="TYP73470.1"/>
    <property type="molecule type" value="Genomic_DNA"/>
</dbReference>
<dbReference type="RefSeq" id="WP_148782583.1">
    <property type="nucleotide sequence ID" value="NZ_VNHU01000005.1"/>
</dbReference>
<dbReference type="OrthoDB" id="5573484at2"/>
<dbReference type="Pfam" id="PF23019">
    <property type="entry name" value="DUF7033"/>
    <property type="match status" value="1"/>
</dbReference>
<organism evidence="2 3">
    <name type="scientific">Aquimarina intermedia</name>
    <dbReference type="NCBI Taxonomy" id="350814"/>
    <lineage>
        <taxon>Bacteria</taxon>
        <taxon>Pseudomonadati</taxon>
        <taxon>Bacteroidota</taxon>
        <taxon>Flavobacteriia</taxon>
        <taxon>Flavobacteriales</taxon>
        <taxon>Flavobacteriaceae</taxon>
        <taxon>Aquimarina</taxon>
    </lineage>
</organism>
<evidence type="ECO:0000313" key="2">
    <source>
        <dbReference type="EMBL" id="TYP73470.1"/>
    </source>
</evidence>
<protein>
    <recommendedName>
        <fullName evidence="1">DUF7033 domain-containing protein</fullName>
    </recommendedName>
</protein>
<dbReference type="CDD" id="cd10931">
    <property type="entry name" value="CE4_u7"/>
    <property type="match status" value="1"/>
</dbReference>
<gene>
    <name evidence="2" type="ORF">BD809_10557</name>
</gene>
<comment type="caution">
    <text evidence="2">The sequence shown here is derived from an EMBL/GenBank/DDBJ whole genome shotgun (WGS) entry which is preliminary data.</text>
</comment>
<name>A0A5S5C567_9FLAO</name>
<keyword evidence="3" id="KW-1185">Reference proteome</keyword>
<sequence length="433" mass="50731">MLLIYVHKITPRVSYTLRHICKRILGIEVELTSKIETFIAHDGPKFSYGKKPLGKELYFQSVDLLFEHGITDTDITVYSWEDTKCFFPVKNEASALPFDIFSATFYLLSRYEEYLPHVKDDLGRFPATESLGYTEDFLQDPVVDIWAYRLCDLLKSKYPDIVINLGSFSIRPIVKVSQTFIYKQKGVVRSVGASLRDVLKLRFRRLIDRLKVLSGFMKDPYDTFDLLIEFQKHKKRDLLVVFGLGDYSSYEKNINFNKQAHQSVIKHVSDYIDVGLKVSYEAIDNVSVLKKEKKRIESIFNRQLKHCVCSFYKLKLPEAYRNFIELEIENDFSMGYPDHVGFRAGTCTPFLFYDLDYEVQTPLLVHSFYFTSEALSHHRTSASLTFKINTYIDKIKKVNGCFMPVFSNDLFSDLQHEQYWKSVYELIWNYDDE</sequence>
<feature type="domain" description="DUF7033" evidence="1">
    <location>
        <begin position="96"/>
        <end position="184"/>
    </location>
</feature>
<dbReference type="InterPro" id="IPR054297">
    <property type="entry name" value="DUF7033"/>
</dbReference>
<evidence type="ECO:0000313" key="3">
    <source>
        <dbReference type="Proteomes" id="UP000324376"/>
    </source>
</evidence>
<dbReference type="Proteomes" id="UP000324376">
    <property type="component" value="Unassembled WGS sequence"/>
</dbReference>
<dbReference type="AlphaFoldDB" id="A0A5S5C567"/>
<proteinExistence type="predicted"/>
<reference evidence="2 3" key="1">
    <citation type="submission" date="2019-07" db="EMBL/GenBank/DDBJ databases">
        <title>Genomic Encyclopedia of Archaeal and Bacterial Type Strains, Phase II (KMG-II): from individual species to whole genera.</title>
        <authorList>
            <person name="Goeker M."/>
        </authorList>
    </citation>
    <scope>NUCLEOTIDE SEQUENCE [LARGE SCALE GENOMIC DNA]</scope>
    <source>
        <strain evidence="2 3">DSM 17527</strain>
    </source>
</reference>
<evidence type="ECO:0000259" key="1">
    <source>
        <dbReference type="Pfam" id="PF23019"/>
    </source>
</evidence>
<accession>A0A5S5C567</accession>